<gene>
    <name evidence="4" type="ORF">B0A50_05127</name>
</gene>
<dbReference type="OrthoDB" id="4074350at2759"/>
<keyword evidence="2" id="KW-0812">Transmembrane</keyword>
<feature type="transmembrane region" description="Helical" evidence="2">
    <location>
        <begin position="415"/>
        <end position="439"/>
    </location>
</feature>
<keyword evidence="2" id="KW-1133">Transmembrane helix</keyword>
<name>A0A4U0TVL7_9PEZI</name>
<dbReference type="SUPFAM" id="SSF50630">
    <property type="entry name" value="Acid proteases"/>
    <property type="match status" value="1"/>
</dbReference>
<feature type="compositionally biased region" description="Low complexity" evidence="1">
    <location>
        <begin position="533"/>
        <end position="543"/>
    </location>
</feature>
<evidence type="ECO:0000313" key="4">
    <source>
        <dbReference type="EMBL" id="TKA26348.1"/>
    </source>
</evidence>
<accession>A0A4U0TVL7</accession>
<dbReference type="PROSITE" id="PS51767">
    <property type="entry name" value="PEPTIDASE_A1"/>
    <property type="match status" value="1"/>
</dbReference>
<dbReference type="Pfam" id="PF00026">
    <property type="entry name" value="Asp"/>
    <property type="match status" value="1"/>
</dbReference>
<organism evidence="4 5">
    <name type="scientific">Salinomyces thailandicus</name>
    <dbReference type="NCBI Taxonomy" id="706561"/>
    <lineage>
        <taxon>Eukaryota</taxon>
        <taxon>Fungi</taxon>
        <taxon>Dikarya</taxon>
        <taxon>Ascomycota</taxon>
        <taxon>Pezizomycotina</taxon>
        <taxon>Dothideomycetes</taxon>
        <taxon>Dothideomycetidae</taxon>
        <taxon>Mycosphaerellales</taxon>
        <taxon>Teratosphaeriaceae</taxon>
        <taxon>Salinomyces</taxon>
    </lineage>
</organism>
<dbReference type="InterPro" id="IPR021109">
    <property type="entry name" value="Peptidase_aspartic_dom_sf"/>
</dbReference>
<dbReference type="EMBL" id="NAJL01000029">
    <property type="protein sequence ID" value="TKA26348.1"/>
    <property type="molecule type" value="Genomic_DNA"/>
</dbReference>
<reference evidence="4 5" key="1">
    <citation type="submission" date="2017-03" db="EMBL/GenBank/DDBJ databases">
        <title>Genomes of endolithic fungi from Antarctica.</title>
        <authorList>
            <person name="Coleine C."/>
            <person name="Masonjones S."/>
            <person name="Stajich J.E."/>
        </authorList>
    </citation>
    <scope>NUCLEOTIDE SEQUENCE [LARGE SCALE GENOMIC DNA]</scope>
    <source>
        <strain evidence="4 5">CCFEE 6315</strain>
    </source>
</reference>
<comment type="caution">
    <text evidence="4">The sequence shown here is derived from an EMBL/GenBank/DDBJ whole genome shotgun (WGS) entry which is preliminary data.</text>
</comment>
<dbReference type="Proteomes" id="UP000308549">
    <property type="component" value="Unassembled WGS sequence"/>
</dbReference>
<evidence type="ECO:0000256" key="2">
    <source>
        <dbReference type="SAM" id="Phobius"/>
    </source>
</evidence>
<keyword evidence="2" id="KW-0472">Membrane</keyword>
<protein>
    <recommendedName>
        <fullName evidence="3">Peptidase A1 domain-containing protein</fullName>
    </recommendedName>
</protein>
<dbReference type="AlphaFoldDB" id="A0A4U0TVL7"/>
<dbReference type="Gene3D" id="2.40.70.10">
    <property type="entry name" value="Acid Proteases"/>
    <property type="match status" value="2"/>
</dbReference>
<keyword evidence="5" id="KW-1185">Reference proteome</keyword>
<dbReference type="InterPro" id="IPR033121">
    <property type="entry name" value="PEPTIDASE_A1"/>
</dbReference>
<sequence length="590" mass="63000">MALSIASSYFWRGNEGYWSTFNVLVGTGPDAQQFEVLPATSFSATLLILSGNPSGCPSGDVPEDCPELRGGLIDLAAAQANGWNTQTSSEGEPYFSAPFFAEDTNGLPTYENVTGEVGYDYLALNWAGGSAPPGPLKDQVIMATSDLSPWVGLLGISATPSHVHGGGTSEASILSTMASSGSIPGLNWAYTAGAYHRAETVGSLTLGGYDRNRFEEDSILTVAFSRPDITRDLGVTVKEITISVDGSLKPVAASLPTLTLIDSTVPEIWLPQATCDQFEAILGLTWDQGAQMYLVNDTLRESLQARALEITFFLSSNETASSEFNVTFPYAAFDALVQAPLAGITDDSTLNYFPLKPSPEEQGFLGRTFLQEVYVMADYDRSEFKVGQAKFPGHPVAQDLVTVHSPGNEGLGEGAIAGIAVGAFAAVAILTAGLLYWFCWRPRKQRKERDRREPETIRSGSLDDITIVGDATEMAEMDAPVEYFTKPLAPDDNFSNKSELDASATAQAASGRQSNRAELSAGSVHRPGHRHQSSWASGSSGISPMGEDRIQSVLGQPSPPMYPGGSPSPPPGDRWHHSSSSPRGLFEMAE</sequence>
<feature type="compositionally biased region" description="Pro residues" evidence="1">
    <location>
        <begin position="557"/>
        <end position="572"/>
    </location>
</feature>
<evidence type="ECO:0000256" key="1">
    <source>
        <dbReference type="SAM" id="MobiDB-lite"/>
    </source>
</evidence>
<feature type="compositionally biased region" description="Polar residues" evidence="1">
    <location>
        <begin position="504"/>
        <end position="517"/>
    </location>
</feature>
<feature type="domain" description="Peptidase A1" evidence="3">
    <location>
        <begin position="21"/>
        <end position="389"/>
    </location>
</feature>
<evidence type="ECO:0000259" key="3">
    <source>
        <dbReference type="PROSITE" id="PS51767"/>
    </source>
</evidence>
<evidence type="ECO:0000313" key="5">
    <source>
        <dbReference type="Proteomes" id="UP000308549"/>
    </source>
</evidence>
<feature type="region of interest" description="Disordered" evidence="1">
    <location>
        <begin position="490"/>
        <end position="590"/>
    </location>
</feature>
<proteinExistence type="predicted"/>